<feature type="domain" description="NADP-dependent oxidoreductase" evidence="7">
    <location>
        <begin position="19"/>
        <end position="270"/>
    </location>
</feature>
<dbReference type="PANTHER" id="PTHR43827">
    <property type="entry name" value="2,5-DIKETO-D-GLUCONIC ACID REDUCTASE"/>
    <property type="match status" value="1"/>
</dbReference>
<evidence type="ECO:0000256" key="2">
    <source>
        <dbReference type="ARBA" id="ARBA00022857"/>
    </source>
</evidence>
<dbReference type="Proteomes" id="UP000051155">
    <property type="component" value="Unassembled WGS sequence"/>
</dbReference>
<dbReference type="PIRSF" id="PIRSF000097">
    <property type="entry name" value="AKR"/>
    <property type="match status" value="1"/>
</dbReference>
<comment type="similarity">
    <text evidence="1">Belongs to the aldo/keto reductase family.</text>
</comment>
<evidence type="ECO:0000256" key="1">
    <source>
        <dbReference type="ARBA" id="ARBA00007905"/>
    </source>
</evidence>
<dbReference type="GO" id="GO:0016616">
    <property type="term" value="F:oxidoreductase activity, acting on the CH-OH group of donors, NAD or NADP as acceptor"/>
    <property type="evidence" value="ECO:0007669"/>
    <property type="project" value="UniProtKB-ARBA"/>
</dbReference>
<dbReference type="Gene3D" id="3.20.20.100">
    <property type="entry name" value="NADP-dependent oxidoreductase domain"/>
    <property type="match status" value="1"/>
</dbReference>
<evidence type="ECO:0000256" key="3">
    <source>
        <dbReference type="ARBA" id="ARBA00023002"/>
    </source>
</evidence>
<evidence type="ECO:0000256" key="5">
    <source>
        <dbReference type="PIRSR" id="PIRSR000097-2"/>
    </source>
</evidence>
<dbReference type="InterPro" id="IPR023210">
    <property type="entry name" value="NADP_OxRdtase_dom"/>
</dbReference>
<evidence type="ECO:0000256" key="6">
    <source>
        <dbReference type="PIRSR" id="PIRSR000097-3"/>
    </source>
</evidence>
<evidence type="ECO:0000313" key="9">
    <source>
        <dbReference type="Proteomes" id="UP000051155"/>
    </source>
</evidence>
<feature type="site" description="Lowers pKa of active site Tyr" evidence="6">
    <location>
        <position position="78"/>
    </location>
</feature>
<dbReference type="RefSeq" id="WP_057736274.1">
    <property type="nucleotide sequence ID" value="NZ_AZEG01000005.1"/>
</dbReference>
<dbReference type="STRING" id="1423812.FD20_GL001933"/>
<name>A0A0R1Q1I9_9LACO</name>
<keyword evidence="9" id="KW-1185">Reference proteome</keyword>
<evidence type="ECO:0000259" key="7">
    <source>
        <dbReference type="Pfam" id="PF00248"/>
    </source>
</evidence>
<dbReference type="OrthoDB" id="9804790at2"/>
<gene>
    <name evidence="8" type="ORF">FD20_GL001933</name>
</gene>
<proteinExistence type="inferred from homology"/>
<feature type="binding site" evidence="5">
    <location>
        <position position="111"/>
    </location>
    <ligand>
        <name>substrate</name>
    </ligand>
</feature>
<evidence type="ECO:0000313" key="8">
    <source>
        <dbReference type="EMBL" id="KRL38316.1"/>
    </source>
</evidence>
<dbReference type="Pfam" id="PF00248">
    <property type="entry name" value="Aldo_ket_red"/>
    <property type="match status" value="1"/>
</dbReference>
<accession>A0A0R1Q1I9</accession>
<comment type="caution">
    <text evidence="8">The sequence shown here is derived from an EMBL/GenBank/DDBJ whole genome shotgun (WGS) entry which is preliminary data.</text>
</comment>
<dbReference type="PRINTS" id="PR00069">
    <property type="entry name" value="ALDKETRDTASE"/>
</dbReference>
<dbReference type="EMBL" id="AZEG01000005">
    <property type="protein sequence ID" value="KRL38316.1"/>
    <property type="molecule type" value="Genomic_DNA"/>
</dbReference>
<dbReference type="FunFam" id="3.20.20.100:FF:000015">
    <property type="entry name" value="Oxidoreductase, aldo/keto reductase family"/>
    <property type="match status" value="1"/>
</dbReference>
<dbReference type="InterPro" id="IPR018170">
    <property type="entry name" value="Aldo/ket_reductase_CS"/>
</dbReference>
<dbReference type="InterPro" id="IPR036812">
    <property type="entry name" value="NAD(P)_OxRdtase_dom_sf"/>
</dbReference>
<sequence length="284" mass="32359">MKSLIDTYTLSNGSKIPIVGFGTWQTQDGPLAVIAVKSALSSGYRHLDTAEMYGNEKSVGKAIRESGISRRTLFVTSKLNNHAHNYEAARDAIEKSLKDLQVDYLDLFLIHWPNPKPARNAHWEEHLQDTWRALEDAYDEGKLKAIGVSNFKRKHFEVLEKTQRLAPMVNQIRICPGDVDEETIEYCRNKDILLEAYSPLGTGKVFSDKTMKALAEKNHRTIAQVCLRWSLQHGFLPLPKSIHEDRIEENSHLFDFKLSDEDMETIDKLDGIMGYAPDPDKVDF</sequence>
<protein>
    <submittedName>
        <fullName evidence="8">Aldo keto reductase family oxidoreductase</fullName>
    </submittedName>
</protein>
<dbReference type="PANTHER" id="PTHR43827:SF3">
    <property type="entry name" value="NADP-DEPENDENT OXIDOREDUCTASE DOMAIN-CONTAINING PROTEIN"/>
    <property type="match status" value="1"/>
</dbReference>
<dbReference type="InterPro" id="IPR020471">
    <property type="entry name" value="AKR"/>
</dbReference>
<dbReference type="PATRIC" id="fig|1423812.3.peg.2050"/>
<dbReference type="AlphaFoldDB" id="A0A0R1Q1I9"/>
<reference evidence="8 9" key="1">
    <citation type="journal article" date="2015" name="Genome Announc.">
        <title>Expanding the biotechnology potential of lactobacilli through comparative genomics of 213 strains and associated genera.</title>
        <authorList>
            <person name="Sun Z."/>
            <person name="Harris H.M."/>
            <person name="McCann A."/>
            <person name="Guo C."/>
            <person name="Argimon S."/>
            <person name="Zhang W."/>
            <person name="Yang X."/>
            <person name="Jeffery I.B."/>
            <person name="Cooney J.C."/>
            <person name="Kagawa T.F."/>
            <person name="Liu W."/>
            <person name="Song Y."/>
            <person name="Salvetti E."/>
            <person name="Wrobel A."/>
            <person name="Rasinkangas P."/>
            <person name="Parkhill J."/>
            <person name="Rea M.C."/>
            <person name="O'Sullivan O."/>
            <person name="Ritari J."/>
            <person name="Douillard F.P."/>
            <person name="Paul Ross R."/>
            <person name="Yang R."/>
            <person name="Briner A.E."/>
            <person name="Felis G.E."/>
            <person name="de Vos W.M."/>
            <person name="Barrangou R."/>
            <person name="Klaenhammer T.R."/>
            <person name="Caufield P.W."/>
            <person name="Cui Y."/>
            <person name="Zhang H."/>
            <person name="O'Toole P.W."/>
        </authorList>
    </citation>
    <scope>NUCLEOTIDE SEQUENCE [LARGE SCALE GENOMIC DNA]</scope>
    <source>
        <strain evidence="8 9">DSM 19971</strain>
    </source>
</reference>
<dbReference type="CDD" id="cd19071">
    <property type="entry name" value="AKR_AKR1-5-like"/>
    <property type="match status" value="1"/>
</dbReference>
<dbReference type="PROSITE" id="PS00798">
    <property type="entry name" value="ALDOKETO_REDUCTASE_1"/>
    <property type="match status" value="1"/>
</dbReference>
<dbReference type="PROSITE" id="PS00063">
    <property type="entry name" value="ALDOKETO_REDUCTASE_3"/>
    <property type="match status" value="1"/>
</dbReference>
<dbReference type="SUPFAM" id="SSF51430">
    <property type="entry name" value="NAD(P)-linked oxidoreductase"/>
    <property type="match status" value="1"/>
</dbReference>
<keyword evidence="3" id="KW-0560">Oxidoreductase</keyword>
<organism evidence="8 9">
    <name type="scientific">Liquorilactobacillus uvarum DSM 19971</name>
    <dbReference type="NCBI Taxonomy" id="1423812"/>
    <lineage>
        <taxon>Bacteria</taxon>
        <taxon>Bacillati</taxon>
        <taxon>Bacillota</taxon>
        <taxon>Bacilli</taxon>
        <taxon>Lactobacillales</taxon>
        <taxon>Lactobacillaceae</taxon>
        <taxon>Liquorilactobacillus</taxon>
    </lineage>
</organism>
<evidence type="ECO:0000256" key="4">
    <source>
        <dbReference type="PIRSR" id="PIRSR000097-1"/>
    </source>
</evidence>
<feature type="active site" description="Proton donor" evidence="4">
    <location>
        <position position="53"/>
    </location>
</feature>
<keyword evidence="2" id="KW-0521">NADP</keyword>